<dbReference type="PANTHER" id="PTHR43133:SF46">
    <property type="entry name" value="RNA POLYMERASE SIGMA-70 FACTOR ECF SUBFAMILY"/>
    <property type="match status" value="1"/>
</dbReference>
<dbReference type="InterPro" id="IPR013324">
    <property type="entry name" value="RNA_pol_sigma_r3/r4-like"/>
</dbReference>
<dbReference type="InterPro" id="IPR013249">
    <property type="entry name" value="RNA_pol_sigma70_r4_t2"/>
</dbReference>
<dbReference type="InterPro" id="IPR036388">
    <property type="entry name" value="WH-like_DNA-bd_sf"/>
</dbReference>
<evidence type="ECO:0000259" key="7">
    <source>
        <dbReference type="Pfam" id="PF08281"/>
    </source>
</evidence>
<dbReference type="RefSeq" id="WP_111342913.1">
    <property type="nucleotide sequence ID" value="NZ_QLII01000001.1"/>
</dbReference>
<name>A0A327NUN4_9BACT</name>
<dbReference type="Gene3D" id="1.10.10.10">
    <property type="entry name" value="Winged helix-like DNA-binding domain superfamily/Winged helix DNA-binding domain"/>
    <property type="match status" value="1"/>
</dbReference>
<evidence type="ECO:0000259" key="6">
    <source>
        <dbReference type="Pfam" id="PF04542"/>
    </source>
</evidence>
<evidence type="ECO:0000256" key="4">
    <source>
        <dbReference type="ARBA" id="ARBA00023163"/>
    </source>
</evidence>
<evidence type="ECO:0000256" key="2">
    <source>
        <dbReference type="ARBA" id="ARBA00023015"/>
    </source>
</evidence>
<evidence type="ECO:0000313" key="9">
    <source>
        <dbReference type="Proteomes" id="UP000249016"/>
    </source>
</evidence>
<keyword evidence="3" id="KW-0731">Sigma factor</keyword>
<evidence type="ECO:0000313" key="8">
    <source>
        <dbReference type="EMBL" id="RAI78455.1"/>
    </source>
</evidence>
<organism evidence="8 9">
    <name type="scientific">Spirosoma telluris</name>
    <dbReference type="NCBI Taxonomy" id="2183553"/>
    <lineage>
        <taxon>Bacteria</taxon>
        <taxon>Pseudomonadati</taxon>
        <taxon>Bacteroidota</taxon>
        <taxon>Cytophagia</taxon>
        <taxon>Cytophagales</taxon>
        <taxon>Cytophagaceae</taxon>
        <taxon>Spirosoma</taxon>
    </lineage>
</organism>
<dbReference type="Gene3D" id="1.10.1740.10">
    <property type="match status" value="1"/>
</dbReference>
<feature type="domain" description="RNA polymerase sigma factor 70 region 4 type 2" evidence="7">
    <location>
        <begin position="150"/>
        <end position="202"/>
    </location>
</feature>
<dbReference type="NCBIfam" id="TIGR02937">
    <property type="entry name" value="sigma70-ECF"/>
    <property type="match status" value="1"/>
</dbReference>
<dbReference type="InterPro" id="IPR014327">
    <property type="entry name" value="RNA_pol_sigma70_bacteroid"/>
</dbReference>
<dbReference type="OrthoDB" id="1524077at2"/>
<dbReference type="InterPro" id="IPR014284">
    <property type="entry name" value="RNA_pol_sigma-70_dom"/>
</dbReference>
<feature type="region of interest" description="Disordered" evidence="5">
    <location>
        <begin position="1"/>
        <end position="21"/>
    </location>
</feature>
<dbReference type="SUPFAM" id="SSF88946">
    <property type="entry name" value="Sigma2 domain of RNA polymerase sigma factors"/>
    <property type="match status" value="1"/>
</dbReference>
<proteinExistence type="inferred from homology"/>
<accession>A0A327NUN4</accession>
<comment type="caution">
    <text evidence="8">The sequence shown here is derived from an EMBL/GenBank/DDBJ whole genome shotgun (WGS) entry which is preliminary data.</text>
</comment>
<evidence type="ECO:0000256" key="1">
    <source>
        <dbReference type="ARBA" id="ARBA00010641"/>
    </source>
</evidence>
<protein>
    <submittedName>
        <fullName evidence="8">RNA polymerase sigma-70 factor</fullName>
    </submittedName>
</protein>
<dbReference type="GO" id="GO:0003677">
    <property type="term" value="F:DNA binding"/>
    <property type="evidence" value="ECO:0007669"/>
    <property type="project" value="InterPro"/>
</dbReference>
<dbReference type="CDD" id="cd06171">
    <property type="entry name" value="Sigma70_r4"/>
    <property type="match status" value="1"/>
</dbReference>
<keyword evidence="2" id="KW-0805">Transcription regulation</keyword>
<dbReference type="InterPro" id="IPR039425">
    <property type="entry name" value="RNA_pol_sigma-70-like"/>
</dbReference>
<keyword evidence="4" id="KW-0804">Transcription</keyword>
<dbReference type="Pfam" id="PF04542">
    <property type="entry name" value="Sigma70_r2"/>
    <property type="match status" value="1"/>
</dbReference>
<dbReference type="InterPro" id="IPR013325">
    <property type="entry name" value="RNA_pol_sigma_r2"/>
</dbReference>
<dbReference type="SUPFAM" id="SSF88659">
    <property type="entry name" value="Sigma3 and sigma4 domains of RNA polymerase sigma factors"/>
    <property type="match status" value="1"/>
</dbReference>
<evidence type="ECO:0000256" key="5">
    <source>
        <dbReference type="SAM" id="MobiDB-lite"/>
    </source>
</evidence>
<dbReference type="PANTHER" id="PTHR43133">
    <property type="entry name" value="RNA POLYMERASE ECF-TYPE SIGMA FACTO"/>
    <property type="match status" value="1"/>
</dbReference>
<evidence type="ECO:0000256" key="3">
    <source>
        <dbReference type="ARBA" id="ARBA00023082"/>
    </source>
</evidence>
<feature type="domain" description="RNA polymerase sigma-70 region 2" evidence="6">
    <location>
        <begin position="53"/>
        <end position="116"/>
    </location>
</feature>
<dbReference type="Proteomes" id="UP000249016">
    <property type="component" value="Unassembled WGS sequence"/>
</dbReference>
<dbReference type="InterPro" id="IPR007627">
    <property type="entry name" value="RNA_pol_sigma70_r2"/>
</dbReference>
<dbReference type="NCBIfam" id="TIGR02985">
    <property type="entry name" value="Sig70_bacteroi1"/>
    <property type="match status" value="1"/>
</dbReference>
<dbReference type="EMBL" id="QLII01000001">
    <property type="protein sequence ID" value="RAI78455.1"/>
    <property type="molecule type" value="Genomic_DNA"/>
</dbReference>
<dbReference type="GO" id="GO:0006352">
    <property type="term" value="P:DNA-templated transcription initiation"/>
    <property type="evidence" value="ECO:0007669"/>
    <property type="project" value="InterPro"/>
</dbReference>
<dbReference type="AlphaFoldDB" id="A0A327NUN4"/>
<gene>
    <name evidence="8" type="ORF">HMF3257_13665</name>
</gene>
<comment type="similarity">
    <text evidence="1">Belongs to the sigma-70 factor family. ECF subfamily.</text>
</comment>
<keyword evidence="9" id="KW-1185">Reference proteome</keyword>
<dbReference type="Pfam" id="PF08281">
    <property type="entry name" value="Sigma70_r4_2"/>
    <property type="match status" value="1"/>
</dbReference>
<sequence>MQPVPLTNDQHKTESPAQPSVQYQSETIAKVTDDELMLRQLFLQDARQGCALLFRRYYTNLVNHAVRFVYSKEVAEDLVAEVFTVFWQNRTFEQITTSYRAYLYKAVRHRAYNYLRWELHKSDSLELANDQSTPDSLQPDQVLHYSELHQKIESVIKNLPPQCQRAFLLSRIEGRKYTEIAQDMQISNSAVEKLLIRALGKLRQELKADWFISIILWISISSAFVNMR</sequence>
<reference evidence="8 9" key="1">
    <citation type="submission" date="2018-06" db="EMBL/GenBank/DDBJ databases">
        <title>Spirosoma sp. HMF3257 Genome sequencing and assembly.</title>
        <authorList>
            <person name="Kang H."/>
            <person name="Cha I."/>
            <person name="Kim H."/>
            <person name="Kang J."/>
            <person name="Joh K."/>
        </authorList>
    </citation>
    <scope>NUCLEOTIDE SEQUENCE [LARGE SCALE GENOMIC DNA]</scope>
    <source>
        <strain evidence="8 9">HMF3257</strain>
    </source>
</reference>
<dbReference type="GO" id="GO:0016987">
    <property type="term" value="F:sigma factor activity"/>
    <property type="evidence" value="ECO:0007669"/>
    <property type="project" value="UniProtKB-KW"/>
</dbReference>